<evidence type="ECO:0000313" key="1">
    <source>
        <dbReference type="EMBL" id="CDG22310.1"/>
    </source>
</evidence>
<gene>
    <name evidence="1" type="ORF">XPG1_2658</name>
</gene>
<reference evidence="1 2" key="1">
    <citation type="submission" date="2013-07" db="EMBL/GenBank/DDBJ databases">
        <authorList>
            <person name="Genoscope - CEA"/>
        </authorList>
    </citation>
    <scope>NUCLEOTIDE SEQUENCE [LARGE SCALE GENOMIC DNA]</scope>
    <source>
        <strain evidence="1 2">G6</strain>
    </source>
</reference>
<sequence>MSTSLYRPRSHILIGLFRLTQQPPTKVGGLVINGLKVRIRIG</sequence>
<proteinExistence type="predicted"/>
<name>A0A068R880_9GAMM</name>
<dbReference type="AlphaFoldDB" id="A0A068R880"/>
<dbReference type="Proteomes" id="UP000032735">
    <property type="component" value="Chromosome"/>
</dbReference>
<protein>
    <submittedName>
        <fullName evidence="1">Uncharacterized protein</fullName>
    </submittedName>
</protein>
<dbReference type="HOGENOM" id="CLU_3260036_0_0_6"/>
<keyword evidence="2" id="KW-1185">Reference proteome</keyword>
<organism evidence="1 2">
    <name type="scientific">Xenorhabdus poinarii G6</name>
    <dbReference type="NCBI Taxonomy" id="1354304"/>
    <lineage>
        <taxon>Bacteria</taxon>
        <taxon>Pseudomonadati</taxon>
        <taxon>Pseudomonadota</taxon>
        <taxon>Gammaproteobacteria</taxon>
        <taxon>Enterobacterales</taxon>
        <taxon>Morganellaceae</taxon>
        <taxon>Xenorhabdus</taxon>
    </lineage>
</organism>
<evidence type="ECO:0000313" key="2">
    <source>
        <dbReference type="Proteomes" id="UP000032735"/>
    </source>
</evidence>
<dbReference type="EMBL" id="FO704551">
    <property type="protein sequence ID" value="CDG22310.1"/>
    <property type="molecule type" value="Genomic_DNA"/>
</dbReference>
<accession>A0A068R880</accession>
<dbReference type="KEGG" id="xpo:XPG1_2658"/>